<accession>A0ABM0XLV9</accession>
<feature type="compositionally biased region" description="Low complexity" evidence="1">
    <location>
        <begin position="326"/>
        <end position="339"/>
    </location>
</feature>
<sequence>MGDEKAVVAAKASDSTGVTPYTLFSSDNPGSMISSVMLSGENYSEWATEMFNALRAKRKIGFIDGTIRKPKEEGSEMESWTSVNSMVVGWLRTSITPHVRSTVSFIDAAAELWESLKNRFSVGNKVRIHQLVSQLSSCKQGGQSVMDYYGRLVNLWDELQRYRHLPVCTCGAAAKIAKDREDEKVHQFVMGLDESRFGNVICQIIDADPLSDLTQAYAKAIREEQRLAAKKKEQQYDVVGFVARRETQPESVPSLVTNEAVEASSFVTRSRLSSNFSQGNNKNRERSLLCSHCGRSGHRKDYCWELVGYPEWWSDRNKGGRGSVRGGRSSPSGRAGRGSNFVASGRGRGYATVAHATSPHASTYPVFTSEQWQAISTMALEKTSQNTDKLSGPFFEDSDWSRG</sequence>
<evidence type="ECO:0000259" key="3">
    <source>
        <dbReference type="Pfam" id="PF14244"/>
    </source>
</evidence>
<dbReference type="Pfam" id="PF03732">
    <property type="entry name" value="Retrotrans_gag"/>
    <property type="match status" value="1"/>
</dbReference>
<dbReference type="PANTHER" id="PTHR37610:SF97">
    <property type="entry name" value="RETROTRANSPOSON GAG DOMAIN-CONTAINING PROTEIN"/>
    <property type="match status" value="1"/>
</dbReference>
<feature type="region of interest" description="Disordered" evidence="1">
    <location>
        <begin position="382"/>
        <end position="403"/>
    </location>
</feature>
<dbReference type="RefSeq" id="XP_010487860.1">
    <property type="nucleotide sequence ID" value="XM_010489558.1"/>
</dbReference>
<dbReference type="Proteomes" id="UP000694864">
    <property type="component" value="Chromosome 19"/>
</dbReference>
<evidence type="ECO:0000313" key="4">
    <source>
        <dbReference type="Proteomes" id="UP000694864"/>
    </source>
</evidence>
<dbReference type="InterPro" id="IPR005162">
    <property type="entry name" value="Retrotrans_gag_dom"/>
</dbReference>
<reference evidence="5" key="2">
    <citation type="submission" date="2025-08" db="UniProtKB">
        <authorList>
            <consortium name="RefSeq"/>
        </authorList>
    </citation>
    <scope>IDENTIFICATION</scope>
    <source>
        <tissue evidence="5">Leaf</tissue>
    </source>
</reference>
<protein>
    <submittedName>
        <fullName evidence="5">Uncharacterized protein LOC104765791</fullName>
    </submittedName>
</protein>
<feature type="domain" description="Retrotransposon Copia-like N-terminal" evidence="3">
    <location>
        <begin position="25"/>
        <end position="71"/>
    </location>
</feature>
<evidence type="ECO:0000256" key="1">
    <source>
        <dbReference type="SAM" id="MobiDB-lite"/>
    </source>
</evidence>
<dbReference type="PANTHER" id="PTHR37610">
    <property type="entry name" value="CCHC-TYPE DOMAIN-CONTAINING PROTEIN"/>
    <property type="match status" value="1"/>
</dbReference>
<dbReference type="Pfam" id="PF14244">
    <property type="entry name" value="Retrotran_gag_3"/>
    <property type="match status" value="1"/>
</dbReference>
<keyword evidence="4" id="KW-1185">Reference proteome</keyword>
<feature type="region of interest" description="Disordered" evidence="1">
    <location>
        <begin position="317"/>
        <end position="344"/>
    </location>
</feature>
<name>A0ABM0XLV9_CAMSA</name>
<dbReference type="GeneID" id="104765791"/>
<evidence type="ECO:0000313" key="5">
    <source>
        <dbReference type="RefSeq" id="XP_010487860.1"/>
    </source>
</evidence>
<feature type="domain" description="Retrotransposon gag" evidence="2">
    <location>
        <begin position="110"/>
        <end position="193"/>
    </location>
</feature>
<gene>
    <name evidence="5" type="primary">LOC104765791</name>
</gene>
<dbReference type="InterPro" id="IPR029472">
    <property type="entry name" value="Copia-like_N"/>
</dbReference>
<organism evidence="4 5">
    <name type="scientific">Camelina sativa</name>
    <name type="common">False flax</name>
    <name type="synonym">Myagrum sativum</name>
    <dbReference type="NCBI Taxonomy" id="90675"/>
    <lineage>
        <taxon>Eukaryota</taxon>
        <taxon>Viridiplantae</taxon>
        <taxon>Streptophyta</taxon>
        <taxon>Embryophyta</taxon>
        <taxon>Tracheophyta</taxon>
        <taxon>Spermatophyta</taxon>
        <taxon>Magnoliopsida</taxon>
        <taxon>eudicotyledons</taxon>
        <taxon>Gunneridae</taxon>
        <taxon>Pentapetalae</taxon>
        <taxon>rosids</taxon>
        <taxon>malvids</taxon>
        <taxon>Brassicales</taxon>
        <taxon>Brassicaceae</taxon>
        <taxon>Camelineae</taxon>
        <taxon>Camelina</taxon>
    </lineage>
</organism>
<reference evidence="4" key="1">
    <citation type="journal article" date="2014" name="Nat. Commun.">
        <title>The emerging biofuel crop Camelina sativa retains a highly undifferentiated hexaploid genome structure.</title>
        <authorList>
            <person name="Kagale S."/>
            <person name="Koh C."/>
            <person name="Nixon J."/>
            <person name="Bollina V."/>
            <person name="Clarke W.E."/>
            <person name="Tuteja R."/>
            <person name="Spillane C."/>
            <person name="Robinson S.J."/>
            <person name="Links M.G."/>
            <person name="Clarke C."/>
            <person name="Higgins E.E."/>
            <person name="Huebert T."/>
            <person name="Sharpe A.G."/>
            <person name="Parkin I.A."/>
        </authorList>
    </citation>
    <scope>NUCLEOTIDE SEQUENCE [LARGE SCALE GENOMIC DNA]</scope>
    <source>
        <strain evidence="4">cv. DH55</strain>
    </source>
</reference>
<proteinExistence type="predicted"/>
<evidence type="ECO:0000259" key="2">
    <source>
        <dbReference type="Pfam" id="PF03732"/>
    </source>
</evidence>